<feature type="coiled-coil region" evidence="1">
    <location>
        <begin position="49"/>
        <end position="85"/>
    </location>
</feature>
<evidence type="ECO:0000313" key="4">
    <source>
        <dbReference type="EMBL" id="MFC7337963.1"/>
    </source>
</evidence>
<dbReference type="EMBL" id="JBHTBS010000006">
    <property type="protein sequence ID" value="MFC7337963.1"/>
    <property type="molecule type" value="Genomic_DNA"/>
</dbReference>
<feature type="transmembrane region" description="Helical" evidence="3">
    <location>
        <begin position="127"/>
        <end position="144"/>
    </location>
</feature>
<reference evidence="5" key="1">
    <citation type="journal article" date="2019" name="Int. J. Syst. Evol. Microbiol.">
        <title>The Global Catalogue of Microorganisms (GCM) 10K type strain sequencing project: providing services to taxonomists for standard genome sequencing and annotation.</title>
        <authorList>
            <consortium name="The Broad Institute Genomics Platform"/>
            <consortium name="The Broad Institute Genome Sequencing Center for Infectious Disease"/>
            <person name="Wu L."/>
            <person name="Ma J."/>
        </authorList>
    </citation>
    <scope>NUCLEOTIDE SEQUENCE [LARGE SCALE GENOMIC DNA]</scope>
    <source>
        <strain evidence="5">CGMCC 4.1467</strain>
    </source>
</reference>
<keyword evidence="3" id="KW-0472">Membrane</keyword>
<gene>
    <name evidence="4" type="ORF">ACFQY0_12295</name>
</gene>
<feature type="compositionally biased region" description="Basic residues" evidence="2">
    <location>
        <begin position="186"/>
        <end position="198"/>
    </location>
</feature>
<evidence type="ECO:0000256" key="3">
    <source>
        <dbReference type="SAM" id="Phobius"/>
    </source>
</evidence>
<keyword evidence="3" id="KW-1133">Transmembrane helix</keyword>
<protein>
    <submittedName>
        <fullName evidence="4">Uncharacterized protein</fullName>
    </submittedName>
</protein>
<evidence type="ECO:0000313" key="5">
    <source>
        <dbReference type="Proteomes" id="UP001596472"/>
    </source>
</evidence>
<name>A0ABW2L9H0_9BACT</name>
<accession>A0ABW2L9H0</accession>
<organism evidence="4 5">
    <name type="scientific">Haloferula chungangensis</name>
    <dbReference type="NCBI Taxonomy" id="1048331"/>
    <lineage>
        <taxon>Bacteria</taxon>
        <taxon>Pseudomonadati</taxon>
        <taxon>Verrucomicrobiota</taxon>
        <taxon>Verrucomicrobiia</taxon>
        <taxon>Verrucomicrobiales</taxon>
        <taxon>Verrucomicrobiaceae</taxon>
        <taxon>Haloferula</taxon>
    </lineage>
</organism>
<evidence type="ECO:0000256" key="2">
    <source>
        <dbReference type="SAM" id="MobiDB-lite"/>
    </source>
</evidence>
<feature type="region of interest" description="Disordered" evidence="2">
    <location>
        <begin position="179"/>
        <end position="198"/>
    </location>
</feature>
<keyword evidence="1" id="KW-0175">Coiled coil</keyword>
<dbReference type="RefSeq" id="WP_379712771.1">
    <property type="nucleotide sequence ID" value="NZ_JBHTBS010000006.1"/>
</dbReference>
<dbReference type="Proteomes" id="UP001596472">
    <property type="component" value="Unassembled WGS sequence"/>
</dbReference>
<keyword evidence="5" id="KW-1185">Reference proteome</keyword>
<sequence length="198" mass="22727">MSVKVTKVACQSCGANLSLDESIRFVTCGYCSAQLEIVHDRSTIHSKILNEVIKRQDAVEQELRILRLEKKIQRLESEWENFRQRVCSKDRQGNLVEPNRYSPAIMGVCAWTLGLIIIVASGPNEQWLGLIIGLAILIVSYFVTRHGIRRAKEFAAMRSRYLHKRTQLKNELSSVERRLRFSPMKRSGKPGRRGRPHP</sequence>
<proteinExistence type="predicted"/>
<comment type="caution">
    <text evidence="4">The sequence shown here is derived from an EMBL/GenBank/DDBJ whole genome shotgun (WGS) entry which is preliminary data.</text>
</comment>
<evidence type="ECO:0000256" key="1">
    <source>
        <dbReference type="SAM" id="Coils"/>
    </source>
</evidence>
<keyword evidence="3" id="KW-0812">Transmembrane</keyword>
<feature type="transmembrane region" description="Helical" evidence="3">
    <location>
        <begin position="101"/>
        <end position="121"/>
    </location>
</feature>